<gene>
    <name evidence="1" type="primary">pac2_2</name>
    <name evidence="1" type="ORF">Hypma_007538</name>
</gene>
<dbReference type="PANTHER" id="PTHR28027:SF1">
    <property type="entry name" value="CAMP INDEPENDENT REGULATORY PROTEIN (AFU_ORTHOLOGUE AFUA_3G09640)"/>
    <property type="match status" value="1"/>
</dbReference>
<dbReference type="GO" id="GO:0003677">
    <property type="term" value="F:DNA binding"/>
    <property type="evidence" value="ECO:0007669"/>
    <property type="project" value="TreeGrafter"/>
</dbReference>
<dbReference type="EMBL" id="LUEZ02000041">
    <property type="protein sequence ID" value="RDB25457.1"/>
    <property type="molecule type" value="Genomic_DNA"/>
</dbReference>
<dbReference type="Proteomes" id="UP000076154">
    <property type="component" value="Unassembled WGS sequence"/>
</dbReference>
<dbReference type="OrthoDB" id="5572844at2759"/>
<accession>A0A369JY45</accession>
<evidence type="ECO:0000313" key="2">
    <source>
        <dbReference type="Proteomes" id="UP000076154"/>
    </source>
</evidence>
<organism evidence="1 2">
    <name type="scientific">Hypsizygus marmoreus</name>
    <name type="common">White beech mushroom</name>
    <name type="synonym">Agaricus marmoreus</name>
    <dbReference type="NCBI Taxonomy" id="39966"/>
    <lineage>
        <taxon>Eukaryota</taxon>
        <taxon>Fungi</taxon>
        <taxon>Dikarya</taxon>
        <taxon>Basidiomycota</taxon>
        <taxon>Agaricomycotina</taxon>
        <taxon>Agaricomycetes</taxon>
        <taxon>Agaricomycetidae</taxon>
        <taxon>Agaricales</taxon>
        <taxon>Tricholomatineae</taxon>
        <taxon>Lyophyllaceae</taxon>
        <taxon>Hypsizygus</taxon>
    </lineage>
</organism>
<dbReference type="InterPro" id="IPR018608">
    <property type="entry name" value="Gti1/Pac2"/>
</dbReference>
<protein>
    <submittedName>
        <fullName evidence="1">cAMP-independent regulatory protein pac2</fullName>
    </submittedName>
</protein>
<comment type="caution">
    <text evidence="1">The sequence shown here is derived from an EMBL/GenBank/DDBJ whole genome shotgun (WGS) entry which is preliminary data.</text>
</comment>
<dbReference type="AlphaFoldDB" id="A0A369JY45"/>
<sequence>MQLPTCTGLRVRTTADAHIIFHAVSLNILPIVSRRLDTDERRSISSGCVYVWEERGPNTDATGVGIERWTDSIRWGPSRVRDEFLFYHEKEATPTGEHASDSDAMSPQHTKRGIHRDNLIKQTYSVFIETPRGRRKWHLIAYFTQESLDYLRTIDDLPHLASLSVPLGRFRTARSVRPRPHNQDFDLIVGSSQNPYHTQNPSEYPQYYMTYGSEPPTRSPVDVRSNRPQDYLISRSTLPHNRASDILAPLAYLQNIPPPRRHPMDEEALMSFTKRPCWTV</sequence>
<name>A0A369JY45_HYPMA</name>
<keyword evidence="2" id="KW-1185">Reference proteome</keyword>
<dbReference type="PANTHER" id="PTHR28027">
    <property type="entry name" value="TRANSCRIPTIONAL REGULATOR MIT1"/>
    <property type="match status" value="1"/>
</dbReference>
<evidence type="ECO:0000313" key="1">
    <source>
        <dbReference type="EMBL" id="RDB25457.1"/>
    </source>
</evidence>
<reference evidence="1" key="1">
    <citation type="submission" date="2018-04" db="EMBL/GenBank/DDBJ databases">
        <title>Whole genome sequencing of Hypsizygus marmoreus.</title>
        <authorList>
            <person name="Choi I.-G."/>
            <person name="Min B."/>
            <person name="Kim J.-G."/>
            <person name="Kim S."/>
            <person name="Oh Y.-L."/>
            <person name="Kong W.-S."/>
            <person name="Park H."/>
            <person name="Jeong J."/>
            <person name="Song E.-S."/>
        </authorList>
    </citation>
    <scope>NUCLEOTIDE SEQUENCE [LARGE SCALE GENOMIC DNA]</scope>
    <source>
        <strain evidence="1">51987-8</strain>
    </source>
</reference>
<proteinExistence type="predicted"/>
<dbReference type="Pfam" id="PF09729">
    <property type="entry name" value="Gti1_Pac2"/>
    <property type="match status" value="1"/>
</dbReference>
<dbReference type="InParanoid" id="A0A369JY45"/>